<dbReference type="PROSITE" id="PS00012">
    <property type="entry name" value="PHOSPHOPANTETHEINE"/>
    <property type="match status" value="1"/>
</dbReference>
<dbReference type="PROSITE" id="PS50075">
    <property type="entry name" value="CARRIER"/>
    <property type="match status" value="1"/>
</dbReference>
<dbReference type="Pfam" id="PF00501">
    <property type="entry name" value="AMP-binding"/>
    <property type="match status" value="2"/>
</dbReference>
<dbReference type="PROSITE" id="PS00455">
    <property type="entry name" value="AMP_BINDING"/>
    <property type="match status" value="1"/>
</dbReference>
<dbReference type="Proteomes" id="UP000722989">
    <property type="component" value="Unassembled WGS sequence"/>
</dbReference>
<sequence>MVAQDVTHAARDHSRQTSTHVPTWQEQVEHWRKQLDGATPAGLPARAPAPAGTESTATCSFAAPPDAATRLATLAGRYGVDPLDLVVAAVQAVLGYYGGTDDITVATLVDRPEQPPNPVLLRCRVQASVTFLDLLLQVRATRHTAIVNAGVPFARLVEELGLDGDLGSVAVAPGTDDVPVDVRLAVRLAEPATDLSGVVEYRTSRYDEETVRRFVGHVTRVLEAAAGDPSVPVGDLDLLSPAERHLVLVTLNDTEVEVAPASLAELFEAAAARWPEVPALVCGDAALSFAHLEARANRLARYLVGLGVGPERLVALVLPRSVEMVVAQLAVAKAGGAFLPVDPDYPGERIAFMLADAAPAVVLTRAELADRVPASADAPAVAVDDPSVVAEIDRLPDGALSDADRLGPVDVDQTAYVIYTSGSTGRPKGVAVTHRGLASFAAAEAAHLRVAPGDRVLLFSSPSFDASVLELCAGLPAGAALVVPPAGPLLGEHLETVLQQHAITHALVPPAALATVEPAAAGRLAGFRTLVVGGDACGADLVDRWASGRRMVNAYGPTEATVVATWSQPLQAGRGTPPIGAPIPNTHAYVLDARLRPVPVGVTGELYVAGVGLARGYLNRPGLTAERFVANPYGAPGERMYRTGDVVRWTADGQLAFAGRADDQVKIRGFRIEPGEIEALLRGHPDVNGAVVVAREDQPGVKRLVGYVVGQGLDVAALRGYLAGRLPAYMVPAAFVTLEALPIGPNGKLDRRALPAPDPATIVGDAEFVAPGSDTERAIAGIWAEVLGVDRIGVHDNFFDLGGDSILSARVLSRIRATLGADLSPRAMFDAPTVAGLAALVDGEPRRSRQERIAPVPRDRTLPLSAAQRRLWFLDDLAGGATEYNTGIGLRLSGRLDPVALRVALDGLVTRHESLRTTFDDVDGQGVQVVADAGEIPVRAVDLSTLDRGERESALARELTDELNRPFDLRRAPLTRALLVHLAADDHVLLLSQYHIITDGWSVRVLVDEFAELYAAAASRRPAQLPELAIQYPDFAVWQRERLAGPALDEHLAYWRRKLADVPVLELPTDRPRPQVRTTSGAVYRYDLPPDLVHRLTAVGQAHDATLFMTLVAAVQVLLSRYCNAEDVVVGTATAGRNRAELENLVGFFVNTVVLRTTVDRARRFGDLMADVRETVLEAFAHDEVPFDRLVEELQPDRDPGRNPLVQAMVLLQNEMVRPRRAGGLRIVEQDLPRPCARFDLVVEFLPRNDSLSVAIEYNTDLFDAATIEQVAGHLRVLLTGIAAGPQRRVGELPMLTSAERDRVLVEWNDTARRRPVGTVPGLFDAQVRRTPDAVAVVCGGVELSYAELAGRANRLAHRLIRLGIGPEDRVGVLMDRSVDLVVAELAVLKAGGAYVPLDVRAPADRMRLVLGEARAAVVLTDRAWESTAGAVHDGDVVVVDACGCLSDEPADEPVVPVYPD</sequence>
<dbReference type="RefSeq" id="WP_167929086.1">
    <property type="nucleotide sequence ID" value="NZ_JAATVY010000048.1"/>
</dbReference>
<dbReference type="Pfam" id="PF00550">
    <property type="entry name" value="PP-binding"/>
    <property type="match status" value="1"/>
</dbReference>
<keyword evidence="7" id="KW-1185">Reference proteome</keyword>
<dbReference type="InterPro" id="IPR010071">
    <property type="entry name" value="AA_adenyl_dom"/>
</dbReference>
<dbReference type="InterPro" id="IPR009081">
    <property type="entry name" value="PP-bd_ACP"/>
</dbReference>
<dbReference type="CDD" id="cd19531">
    <property type="entry name" value="LCL_NRPS-like"/>
    <property type="match status" value="1"/>
</dbReference>
<feature type="domain" description="Carrier" evidence="5">
    <location>
        <begin position="770"/>
        <end position="845"/>
    </location>
</feature>
<evidence type="ECO:0000313" key="6">
    <source>
        <dbReference type="EMBL" id="NJC74183.1"/>
    </source>
</evidence>
<feature type="non-terminal residue" evidence="6">
    <location>
        <position position="1461"/>
    </location>
</feature>
<dbReference type="Pfam" id="PF00668">
    <property type="entry name" value="Condensation"/>
    <property type="match status" value="2"/>
</dbReference>
<name>A0ABX0Y9V4_9ACTN</name>
<evidence type="ECO:0000256" key="3">
    <source>
        <dbReference type="ARBA" id="ARBA00022553"/>
    </source>
</evidence>
<dbReference type="Gene3D" id="3.40.50.980">
    <property type="match status" value="4"/>
</dbReference>
<comment type="cofactor">
    <cofactor evidence="1">
        <name>pantetheine 4'-phosphate</name>
        <dbReference type="ChEBI" id="CHEBI:47942"/>
    </cofactor>
</comment>
<accession>A0ABX0Y9V4</accession>
<dbReference type="Gene3D" id="1.10.1200.10">
    <property type="entry name" value="ACP-like"/>
    <property type="match status" value="1"/>
</dbReference>
<dbReference type="SUPFAM" id="SSF52777">
    <property type="entry name" value="CoA-dependent acyltransferases"/>
    <property type="match status" value="3"/>
</dbReference>
<dbReference type="InterPro" id="IPR000873">
    <property type="entry name" value="AMP-dep_synth/lig_dom"/>
</dbReference>
<evidence type="ECO:0000259" key="5">
    <source>
        <dbReference type="PROSITE" id="PS50075"/>
    </source>
</evidence>
<reference evidence="6 7" key="1">
    <citation type="submission" date="2020-03" db="EMBL/GenBank/DDBJ databases">
        <title>WGS of the type strain of Planosporangium spp.</title>
        <authorList>
            <person name="Thawai C."/>
        </authorList>
    </citation>
    <scope>NUCLEOTIDE SEQUENCE [LARGE SCALE GENOMIC DNA]</scope>
    <source>
        <strain evidence="6 7">TBRC 5610</strain>
    </source>
</reference>
<dbReference type="SMART" id="SM00823">
    <property type="entry name" value="PKS_PP"/>
    <property type="match status" value="1"/>
</dbReference>
<dbReference type="SUPFAM" id="SSF56801">
    <property type="entry name" value="Acetyl-CoA synthetase-like"/>
    <property type="match status" value="2"/>
</dbReference>
<evidence type="ECO:0000313" key="7">
    <source>
        <dbReference type="Proteomes" id="UP000722989"/>
    </source>
</evidence>
<dbReference type="InterPro" id="IPR025110">
    <property type="entry name" value="AMP-bd_C"/>
</dbReference>
<dbReference type="Gene3D" id="3.30.559.30">
    <property type="entry name" value="Nonribosomal peptide synthetase, condensation domain"/>
    <property type="match status" value="2"/>
</dbReference>
<dbReference type="CDD" id="cd17652">
    <property type="entry name" value="A_NRPS_CmdD_like"/>
    <property type="match status" value="1"/>
</dbReference>
<dbReference type="Gene3D" id="2.30.38.10">
    <property type="entry name" value="Luciferase, Domain 3"/>
    <property type="match status" value="1"/>
</dbReference>
<evidence type="ECO:0000256" key="1">
    <source>
        <dbReference type="ARBA" id="ARBA00001957"/>
    </source>
</evidence>
<evidence type="ECO:0000256" key="2">
    <source>
        <dbReference type="ARBA" id="ARBA00022450"/>
    </source>
</evidence>
<comment type="caution">
    <text evidence="6">The sequence shown here is derived from an EMBL/GenBank/DDBJ whole genome shotgun (WGS) entry which is preliminary data.</text>
</comment>
<dbReference type="EMBL" id="JAATVY010000048">
    <property type="protein sequence ID" value="NJC74183.1"/>
    <property type="molecule type" value="Genomic_DNA"/>
</dbReference>
<dbReference type="PANTHER" id="PTHR45527:SF1">
    <property type="entry name" value="FATTY ACID SYNTHASE"/>
    <property type="match status" value="1"/>
</dbReference>
<dbReference type="InterPro" id="IPR020845">
    <property type="entry name" value="AMP-binding_CS"/>
</dbReference>
<dbReference type="PANTHER" id="PTHR45527">
    <property type="entry name" value="NONRIBOSOMAL PEPTIDE SYNTHETASE"/>
    <property type="match status" value="1"/>
</dbReference>
<evidence type="ECO:0000256" key="4">
    <source>
        <dbReference type="SAM" id="MobiDB-lite"/>
    </source>
</evidence>
<dbReference type="Pfam" id="PF13193">
    <property type="entry name" value="AMP-binding_C"/>
    <property type="match status" value="1"/>
</dbReference>
<keyword evidence="3" id="KW-0597">Phosphoprotein</keyword>
<protein>
    <submittedName>
        <fullName evidence="6">Amino acid adenylation domain-containing protein</fullName>
    </submittedName>
</protein>
<dbReference type="InterPro" id="IPR006162">
    <property type="entry name" value="Ppantetheine_attach_site"/>
</dbReference>
<dbReference type="Gene3D" id="3.30.300.30">
    <property type="match status" value="1"/>
</dbReference>
<dbReference type="SUPFAM" id="SSF47336">
    <property type="entry name" value="ACP-like"/>
    <property type="match status" value="1"/>
</dbReference>
<dbReference type="InterPro" id="IPR036736">
    <property type="entry name" value="ACP-like_sf"/>
</dbReference>
<dbReference type="Gene3D" id="3.30.559.10">
    <property type="entry name" value="Chloramphenicol acetyltransferase-like domain"/>
    <property type="match status" value="1"/>
</dbReference>
<organism evidence="6 7">
    <name type="scientific">Planosporangium thailandense</name>
    <dbReference type="NCBI Taxonomy" id="765197"/>
    <lineage>
        <taxon>Bacteria</taxon>
        <taxon>Bacillati</taxon>
        <taxon>Actinomycetota</taxon>
        <taxon>Actinomycetes</taxon>
        <taxon>Micromonosporales</taxon>
        <taxon>Micromonosporaceae</taxon>
        <taxon>Planosporangium</taxon>
    </lineage>
</organism>
<gene>
    <name evidence="6" type="ORF">HC031_31380</name>
</gene>
<feature type="region of interest" description="Disordered" evidence="4">
    <location>
        <begin position="1"/>
        <end position="24"/>
    </location>
</feature>
<dbReference type="InterPro" id="IPR001242">
    <property type="entry name" value="Condensation_dom"/>
</dbReference>
<dbReference type="InterPro" id="IPR045851">
    <property type="entry name" value="AMP-bd_C_sf"/>
</dbReference>
<dbReference type="NCBIfam" id="TIGR01733">
    <property type="entry name" value="AA-adenyl-dom"/>
    <property type="match status" value="1"/>
</dbReference>
<proteinExistence type="predicted"/>
<dbReference type="InterPro" id="IPR020806">
    <property type="entry name" value="PKS_PP-bd"/>
</dbReference>
<dbReference type="InterPro" id="IPR023213">
    <property type="entry name" value="CAT-like_dom_sf"/>
</dbReference>
<keyword evidence="2" id="KW-0596">Phosphopantetheine</keyword>